<dbReference type="CDD" id="cd12723">
    <property type="entry name" value="RRM1_CPEB1"/>
    <property type="match status" value="1"/>
</dbReference>
<dbReference type="GO" id="GO:0043022">
    <property type="term" value="F:ribosome binding"/>
    <property type="evidence" value="ECO:0007669"/>
    <property type="project" value="TreeGrafter"/>
</dbReference>
<dbReference type="InterPro" id="IPR038446">
    <property type="entry name" value="CEBP_ZZ_sf"/>
</dbReference>
<dbReference type="GO" id="GO:2000766">
    <property type="term" value="P:negative regulation of cytoplasmic translation"/>
    <property type="evidence" value="ECO:0007669"/>
    <property type="project" value="TreeGrafter"/>
</dbReference>
<comment type="caution">
    <text evidence="8">The sequence shown here is derived from an EMBL/GenBank/DDBJ whole genome shotgun (WGS) entry which is preliminary data.</text>
</comment>
<evidence type="ECO:0000256" key="2">
    <source>
        <dbReference type="ARBA" id="ARBA00022737"/>
    </source>
</evidence>
<comment type="similarity">
    <text evidence="1">Belongs to the RRM CPEB family.</text>
</comment>
<name>A0AAV7JXB0_9METZ</name>
<dbReference type="GO" id="GO:0045202">
    <property type="term" value="C:synapse"/>
    <property type="evidence" value="ECO:0007669"/>
    <property type="project" value="TreeGrafter"/>
</dbReference>
<feature type="domain" description="RRM" evidence="7">
    <location>
        <begin position="221"/>
        <end position="310"/>
    </location>
</feature>
<keyword evidence="4 5" id="KW-0694">RNA-binding</keyword>
<evidence type="ECO:0000256" key="6">
    <source>
        <dbReference type="SAM" id="MobiDB-lite"/>
    </source>
</evidence>
<evidence type="ECO:0000259" key="7">
    <source>
        <dbReference type="PROSITE" id="PS50102"/>
    </source>
</evidence>
<dbReference type="CDD" id="cd12725">
    <property type="entry name" value="RRM2_CPEB1"/>
    <property type="match status" value="1"/>
</dbReference>
<sequence length="469" mass="53170">MEATNYLCSPFGSYLPEIPSEVTTNHQIVSHREITPEDNMPLTGGDKQLLDMTQLLNEMSIVTPLNEKEQISEKEDSSSSNCSLPADQQDPLIADIINPPPLDWLSHPQQESRFWPPELPAQPVSPSPGALFINSIHQSFEMAQMRNPSPTTHRVTYPGSQGTYPSLVPNNFYQPDKTSPFFPRQKMQSVETKEYMKMPEVICTWSGQLPPRRYRNPVYSTKVFLGGVPWDITEETLLNTFKLFGNLKVEWPGKDSKHNRHPPKGYSYLIFDSEKSVKLLLTGCTQDASEGGDYYYKVSSSRMRNKEVQVIPWVLSDSNSVYRASPRLDPNTTVFVGGLHGLLNADALALIMDDLFGGVVYAGIDTDRHKYPIGSGRVTFVSAKNYMKGVQAGYVEIKTSKFAKKVQVDPYLEDTPCNICGRIMGPFFCRDMNCFKYFCRLCWEWHHSIDGYRMHKPLMRTTKNQSGCE</sequence>
<evidence type="ECO:0000256" key="5">
    <source>
        <dbReference type="PROSITE-ProRule" id="PRU00176"/>
    </source>
</evidence>
<evidence type="ECO:0000313" key="9">
    <source>
        <dbReference type="Proteomes" id="UP001165289"/>
    </source>
</evidence>
<gene>
    <name evidence="8" type="ORF">LOD99_3850</name>
</gene>
<dbReference type="GO" id="GO:0005634">
    <property type="term" value="C:nucleus"/>
    <property type="evidence" value="ECO:0007669"/>
    <property type="project" value="TreeGrafter"/>
</dbReference>
<dbReference type="GO" id="GO:0005737">
    <property type="term" value="C:cytoplasm"/>
    <property type="evidence" value="ECO:0007669"/>
    <property type="project" value="TreeGrafter"/>
</dbReference>
<dbReference type="PROSITE" id="PS50102">
    <property type="entry name" value="RRM"/>
    <property type="match status" value="1"/>
</dbReference>
<evidence type="ECO:0000256" key="3">
    <source>
        <dbReference type="ARBA" id="ARBA00022845"/>
    </source>
</evidence>
<dbReference type="Gene3D" id="3.30.70.330">
    <property type="match status" value="2"/>
</dbReference>
<feature type="compositionally biased region" description="Basic and acidic residues" evidence="6">
    <location>
        <begin position="67"/>
        <end position="77"/>
    </location>
</feature>
<dbReference type="InterPro" id="IPR000504">
    <property type="entry name" value="RRM_dom"/>
</dbReference>
<dbReference type="PANTHER" id="PTHR12566">
    <property type="entry name" value="CYTOPLASMIC POLYADENYLATION ELEMENT BINDING PROTEIN CPEB"/>
    <property type="match status" value="1"/>
</dbReference>
<keyword evidence="2" id="KW-0677">Repeat</keyword>
<dbReference type="Proteomes" id="UP001165289">
    <property type="component" value="Unassembled WGS sequence"/>
</dbReference>
<dbReference type="InterPro" id="IPR032296">
    <property type="entry name" value="CEBP_ZZ"/>
</dbReference>
<dbReference type="Gene3D" id="4.10.640.40">
    <property type="entry name" value="Cytoplasmic polyadenylation element-binding protein, ZZ domain"/>
    <property type="match status" value="1"/>
</dbReference>
<protein>
    <submittedName>
        <fullName evidence="8">Cytoplasmic polyadenylation element binding protein (CPEB)</fullName>
    </submittedName>
</protein>
<keyword evidence="3" id="KW-0810">Translation regulation</keyword>
<organism evidence="8 9">
    <name type="scientific">Oopsacas minuta</name>
    <dbReference type="NCBI Taxonomy" id="111878"/>
    <lineage>
        <taxon>Eukaryota</taxon>
        <taxon>Metazoa</taxon>
        <taxon>Porifera</taxon>
        <taxon>Hexactinellida</taxon>
        <taxon>Hexasterophora</taxon>
        <taxon>Lyssacinosida</taxon>
        <taxon>Leucopsacidae</taxon>
        <taxon>Oopsacas</taxon>
    </lineage>
</organism>
<dbReference type="InterPro" id="IPR034977">
    <property type="entry name" value="CPEB1_RRM1"/>
</dbReference>
<dbReference type="CDD" id="cd19757">
    <property type="entry name" value="Bbox1"/>
    <property type="match status" value="1"/>
</dbReference>
<feature type="region of interest" description="Disordered" evidence="6">
    <location>
        <begin position="67"/>
        <end position="87"/>
    </location>
</feature>
<evidence type="ECO:0000256" key="1">
    <source>
        <dbReference type="ARBA" id="ARBA00010347"/>
    </source>
</evidence>
<keyword evidence="9" id="KW-1185">Reference proteome</keyword>
<dbReference type="FunFam" id="3.30.70.330:FF:000054">
    <property type="entry name" value="Cytoplasmic polyadenylation element-binding protein 1"/>
    <property type="match status" value="1"/>
</dbReference>
<evidence type="ECO:0000256" key="4">
    <source>
        <dbReference type="ARBA" id="ARBA00022884"/>
    </source>
</evidence>
<reference evidence="8 9" key="1">
    <citation type="journal article" date="2023" name="BMC Biol.">
        <title>The compact genome of the sponge Oopsacas minuta (Hexactinellida) is lacking key metazoan core genes.</title>
        <authorList>
            <person name="Santini S."/>
            <person name="Schenkelaars Q."/>
            <person name="Jourda C."/>
            <person name="Duchesne M."/>
            <person name="Belahbib H."/>
            <person name="Rocher C."/>
            <person name="Selva M."/>
            <person name="Riesgo A."/>
            <person name="Vervoort M."/>
            <person name="Leys S.P."/>
            <person name="Kodjabachian L."/>
            <person name="Le Bivic A."/>
            <person name="Borchiellini C."/>
            <person name="Claverie J.M."/>
            <person name="Renard E."/>
        </authorList>
    </citation>
    <scope>NUCLEOTIDE SEQUENCE [LARGE SCALE GENOMIC DNA]</scope>
    <source>
        <strain evidence="8">SPO-2</strain>
    </source>
</reference>
<dbReference type="GO" id="GO:0003730">
    <property type="term" value="F:mRNA 3'-UTR binding"/>
    <property type="evidence" value="ECO:0007669"/>
    <property type="project" value="InterPro"/>
</dbReference>
<dbReference type="GO" id="GO:0000900">
    <property type="term" value="F:mRNA regulatory element binding translation repressor activity"/>
    <property type="evidence" value="ECO:0007669"/>
    <property type="project" value="TreeGrafter"/>
</dbReference>
<evidence type="ECO:0000313" key="8">
    <source>
        <dbReference type="EMBL" id="KAI6653326.1"/>
    </source>
</evidence>
<dbReference type="GO" id="GO:0008135">
    <property type="term" value="F:translation factor activity, RNA binding"/>
    <property type="evidence" value="ECO:0007669"/>
    <property type="project" value="TreeGrafter"/>
</dbReference>
<dbReference type="InterPro" id="IPR012677">
    <property type="entry name" value="Nucleotide-bd_a/b_plait_sf"/>
</dbReference>
<dbReference type="AlphaFoldDB" id="A0AAV7JXB0"/>
<dbReference type="PANTHER" id="PTHR12566:SF9">
    <property type="entry name" value="CYTOPLASMIC POLYADENYLATION ELEMENT-BINDING PROTEIN 1"/>
    <property type="match status" value="1"/>
</dbReference>
<dbReference type="Pfam" id="PF16367">
    <property type="entry name" value="RRM_7"/>
    <property type="match status" value="1"/>
</dbReference>
<dbReference type="SUPFAM" id="SSF54928">
    <property type="entry name" value="RNA-binding domain, RBD"/>
    <property type="match status" value="1"/>
</dbReference>
<dbReference type="InterPro" id="IPR034819">
    <property type="entry name" value="CPEB"/>
</dbReference>
<dbReference type="InterPro" id="IPR035979">
    <property type="entry name" value="RBD_domain_sf"/>
</dbReference>
<dbReference type="FunFam" id="3.30.70.330:FF:000086">
    <property type="entry name" value="Putative Cytoplasmic polyadenylation element-binding protein 1"/>
    <property type="match status" value="1"/>
</dbReference>
<accession>A0AAV7JXB0</accession>
<proteinExistence type="inferred from homology"/>
<dbReference type="Pfam" id="PF16366">
    <property type="entry name" value="CEBP_ZZ"/>
    <property type="match status" value="1"/>
</dbReference>
<dbReference type="EMBL" id="JAKMXF010000288">
    <property type="protein sequence ID" value="KAI6653326.1"/>
    <property type="molecule type" value="Genomic_DNA"/>
</dbReference>